<name>A0A5C6ZJQ2_9FLAO</name>
<dbReference type="SUPFAM" id="SSF56925">
    <property type="entry name" value="OMPA-like"/>
    <property type="match status" value="1"/>
</dbReference>
<organism evidence="1 2">
    <name type="scientific">Subsaximicrobium wynnwilliamsii</name>
    <dbReference type="NCBI Taxonomy" id="291179"/>
    <lineage>
        <taxon>Bacteria</taxon>
        <taxon>Pseudomonadati</taxon>
        <taxon>Bacteroidota</taxon>
        <taxon>Flavobacteriia</taxon>
        <taxon>Flavobacteriales</taxon>
        <taxon>Flavobacteriaceae</taxon>
        <taxon>Subsaximicrobium</taxon>
    </lineage>
</organism>
<dbReference type="GO" id="GO:0016787">
    <property type="term" value="F:hydrolase activity"/>
    <property type="evidence" value="ECO:0007669"/>
    <property type="project" value="UniProtKB-KW"/>
</dbReference>
<protein>
    <submittedName>
        <fullName evidence="1">Acyloxyacyl hydrolase</fullName>
    </submittedName>
</protein>
<keyword evidence="1" id="KW-0378">Hydrolase</keyword>
<dbReference type="Pfam" id="PF09411">
    <property type="entry name" value="PagL"/>
    <property type="match status" value="1"/>
</dbReference>
<proteinExistence type="predicted"/>
<gene>
    <name evidence="1" type="ORF">ESY86_04650</name>
</gene>
<reference evidence="1 2" key="1">
    <citation type="submission" date="2019-08" db="EMBL/GenBank/DDBJ databases">
        <title>Genomes of Subsaximicrobium wynnwilliamsii strains.</title>
        <authorList>
            <person name="Bowman J.P."/>
        </authorList>
    </citation>
    <scope>NUCLEOTIDE SEQUENCE [LARGE SCALE GENOMIC DNA]</scope>
    <source>
        <strain evidence="1 2">2-80-2</strain>
    </source>
</reference>
<dbReference type="InterPro" id="IPR018550">
    <property type="entry name" value="Lipid-A_deacylase-rel"/>
</dbReference>
<dbReference type="Proteomes" id="UP000321578">
    <property type="component" value="Unassembled WGS sequence"/>
</dbReference>
<evidence type="ECO:0000313" key="1">
    <source>
        <dbReference type="EMBL" id="TXD90049.1"/>
    </source>
</evidence>
<comment type="caution">
    <text evidence="1">The sequence shown here is derived from an EMBL/GenBank/DDBJ whole genome shotgun (WGS) entry which is preliminary data.</text>
</comment>
<accession>A0A5C6ZJQ2</accession>
<dbReference type="AlphaFoldDB" id="A0A5C6ZJQ2"/>
<dbReference type="InterPro" id="IPR011250">
    <property type="entry name" value="OMP/PagP_B-barrel"/>
</dbReference>
<dbReference type="Gene3D" id="2.40.160.20">
    <property type="match status" value="1"/>
</dbReference>
<dbReference type="OrthoDB" id="627554at2"/>
<keyword evidence="2" id="KW-1185">Reference proteome</keyword>
<dbReference type="EMBL" id="VORO01000004">
    <property type="protein sequence ID" value="TXD90049.1"/>
    <property type="molecule type" value="Genomic_DNA"/>
</dbReference>
<dbReference type="RefSeq" id="WP_147085442.1">
    <property type="nucleotide sequence ID" value="NZ_VORM01000004.1"/>
</dbReference>
<sequence length="366" mass="41612">MTRPSHSVILYLFVSISLYSQTDSLRIEESRPTFIGVNLDYGFLIRHTESLRDMDNSHPSALSVDLSKLLLTQEAWDFCNCFPKLGVNLSYWNWDNPDVLGNGVLAMGYVEPYFRTQKKTNIFLTMGIGGAYLTNPFDEGSNPNNESYSTHLSFALMAGLGINYRLTEKLNIRLAAKYNHTSNGGVSTPNKGLNFPTLSLGVHTSLEDVQYPSLSKIGKREAPEDKTRFSLIHFSGWSNANVGDKDKFYVFGLTANYSRWVGNRSAIMVGTEWIFDYSRKEQIKIDGGNSSFLQGSALVGHEFWLGRVNFSQQLGVYYFNEYRTTDDVYQRYGLTYSFNKHIFAGFNLKAHRHVADFFDLRIGYTF</sequence>
<evidence type="ECO:0000313" key="2">
    <source>
        <dbReference type="Proteomes" id="UP000321578"/>
    </source>
</evidence>